<organism evidence="1 2">
    <name type="scientific">Streptomyces termitum</name>
    <dbReference type="NCBI Taxonomy" id="67368"/>
    <lineage>
        <taxon>Bacteria</taxon>
        <taxon>Bacillati</taxon>
        <taxon>Actinomycetota</taxon>
        <taxon>Actinomycetes</taxon>
        <taxon>Kitasatosporales</taxon>
        <taxon>Streptomycetaceae</taxon>
        <taxon>Streptomyces</taxon>
    </lineage>
</organism>
<reference evidence="1" key="2">
    <citation type="submission" date="2020-09" db="EMBL/GenBank/DDBJ databases">
        <authorList>
            <person name="Sun Q."/>
            <person name="Ohkuma M."/>
        </authorList>
    </citation>
    <scope>NUCLEOTIDE SEQUENCE</scope>
    <source>
        <strain evidence="1">JCM 4518</strain>
    </source>
</reference>
<evidence type="ECO:0000313" key="2">
    <source>
        <dbReference type="Proteomes" id="UP000644020"/>
    </source>
</evidence>
<dbReference type="Proteomes" id="UP000644020">
    <property type="component" value="Unassembled WGS sequence"/>
</dbReference>
<evidence type="ECO:0008006" key="3">
    <source>
        <dbReference type="Google" id="ProtNLM"/>
    </source>
</evidence>
<dbReference type="Pfam" id="PF14568">
    <property type="entry name" value="SUKH_6"/>
    <property type="match status" value="1"/>
</dbReference>
<sequence length="180" mass="19813">MMPPHVGAGVEINWGELERAWGTPFPDDYKEFMRNYGPGAIENFLAVFQPGISEAGLPEGYMADETSVAQEVWEDLGGIPGIDAEPGQLLAWASDGTADLLFWLRGEGSPDDWPVVVYERDEDAWNLYDCGMAEFLVGIFRAQFPQHPLSGTPMWGTSAPRFLTAAEESRISAAGRDPWS</sequence>
<dbReference type="SUPFAM" id="SSF160631">
    <property type="entry name" value="SMI1/KNR4-like"/>
    <property type="match status" value="1"/>
</dbReference>
<keyword evidence="2" id="KW-1185">Reference proteome</keyword>
<dbReference type="InterPro" id="IPR037883">
    <property type="entry name" value="Knr4/Smi1-like_sf"/>
</dbReference>
<reference evidence="1" key="1">
    <citation type="journal article" date="2014" name="Int. J. Syst. Evol. Microbiol.">
        <title>Complete genome sequence of Corynebacterium casei LMG S-19264T (=DSM 44701T), isolated from a smear-ripened cheese.</title>
        <authorList>
            <consortium name="US DOE Joint Genome Institute (JGI-PGF)"/>
            <person name="Walter F."/>
            <person name="Albersmeier A."/>
            <person name="Kalinowski J."/>
            <person name="Ruckert C."/>
        </authorList>
    </citation>
    <scope>NUCLEOTIDE SEQUENCE</scope>
    <source>
        <strain evidence="1">JCM 4518</strain>
    </source>
</reference>
<name>A0A918WAQ2_9ACTN</name>
<comment type="caution">
    <text evidence="1">The sequence shown here is derived from an EMBL/GenBank/DDBJ whole genome shotgun (WGS) entry which is preliminary data.</text>
</comment>
<gene>
    <name evidence="1" type="ORF">GCM10010305_30490</name>
</gene>
<dbReference type="RefSeq" id="WP_189977442.1">
    <property type="nucleotide sequence ID" value="NZ_BMUL01000007.1"/>
</dbReference>
<accession>A0A918WAQ2</accession>
<protein>
    <recommendedName>
        <fullName evidence="3">Knr4/Smi1-like domain-containing protein</fullName>
    </recommendedName>
</protein>
<dbReference type="EMBL" id="BMUL01000007">
    <property type="protein sequence ID" value="GHA84630.1"/>
    <property type="molecule type" value="Genomic_DNA"/>
</dbReference>
<proteinExistence type="predicted"/>
<dbReference type="AlphaFoldDB" id="A0A918WAQ2"/>
<evidence type="ECO:0000313" key="1">
    <source>
        <dbReference type="EMBL" id="GHA84630.1"/>
    </source>
</evidence>
<dbReference type="Gene3D" id="3.40.1580.10">
    <property type="entry name" value="SMI1/KNR4-like"/>
    <property type="match status" value="1"/>
</dbReference>